<keyword evidence="6" id="KW-1185">Reference proteome</keyword>
<keyword evidence="2" id="KW-0238">DNA-binding</keyword>
<evidence type="ECO:0000256" key="2">
    <source>
        <dbReference type="ARBA" id="ARBA00023125"/>
    </source>
</evidence>
<protein>
    <submittedName>
        <fullName evidence="5">Helix-turn-helix transcriptional regulator</fullName>
    </submittedName>
</protein>
<dbReference type="PROSITE" id="PS00041">
    <property type="entry name" value="HTH_ARAC_FAMILY_1"/>
    <property type="match status" value="1"/>
</dbReference>
<evidence type="ECO:0000256" key="1">
    <source>
        <dbReference type="ARBA" id="ARBA00023015"/>
    </source>
</evidence>
<comment type="caution">
    <text evidence="5">The sequence shown here is derived from an EMBL/GenBank/DDBJ whole genome shotgun (WGS) entry which is preliminary data.</text>
</comment>
<evidence type="ECO:0000256" key="3">
    <source>
        <dbReference type="ARBA" id="ARBA00023163"/>
    </source>
</evidence>
<dbReference type="InterPro" id="IPR009057">
    <property type="entry name" value="Homeodomain-like_sf"/>
</dbReference>
<keyword evidence="3" id="KW-0804">Transcription</keyword>
<evidence type="ECO:0000313" key="5">
    <source>
        <dbReference type="EMBL" id="MFC7150952.1"/>
    </source>
</evidence>
<dbReference type="SUPFAM" id="SSF46689">
    <property type="entry name" value="Homeodomain-like"/>
    <property type="match status" value="1"/>
</dbReference>
<dbReference type="EMBL" id="JBHTAI010000013">
    <property type="protein sequence ID" value="MFC7150952.1"/>
    <property type="molecule type" value="Genomic_DNA"/>
</dbReference>
<dbReference type="InterPro" id="IPR020449">
    <property type="entry name" value="Tscrpt_reg_AraC-type_HTH"/>
</dbReference>
<organism evidence="5 6">
    <name type="scientific">Cohnella cellulosilytica</name>
    <dbReference type="NCBI Taxonomy" id="986710"/>
    <lineage>
        <taxon>Bacteria</taxon>
        <taxon>Bacillati</taxon>
        <taxon>Bacillota</taxon>
        <taxon>Bacilli</taxon>
        <taxon>Bacillales</taxon>
        <taxon>Paenibacillaceae</taxon>
        <taxon>Cohnella</taxon>
    </lineage>
</organism>
<evidence type="ECO:0000313" key="6">
    <source>
        <dbReference type="Proteomes" id="UP001596378"/>
    </source>
</evidence>
<dbReference type="InterPro" id="IPR050204">
    <property type="entry name" value="AraC_XylS_family_regulators"/>
</dbReference>
<dbReference type="PROSITE" id="PS01124">
    <property type="entry name" value="HTH_ARAC_FAMILY_2"/>
    <property type="match status" value="1"/>
</dbReference>
<proteinExistence type="predicted"/>
<dbReference type="PANTHER" id="PTHR46796">
    <property type="entry name" value="HTH-TYPE TRANSCRIPTIONAL ACTIVATOR RHAS-RELATED"/>
    <property type="match status" value="1"/>
</dbReference>
<dbReference type="InterPro" id="IPR018060">
    <property type="entry name" value="HTH_AraC"/>
</dbReference>
<dbReference type="InterPro" id="IPR018062">
    <property type="entry name" value="HTH_AraC-typ_CS"/>
</dbReference>
<sequence length="291" mass="32338">MKLQAQQNTQPDDGSWHVFEKRVRKPQTLEGRSDTVELLWLCEGNAYAERGGCKQALHAGDLLIGGLLGARTSVVPTAADGCRLLHLRLPAELLLGLPQGGRLLAMLYAACAGEVVRPHAGWAQAMRKAAESLAGGREGEGTAGQAGRRLLQYAKLVELLGYLYEGLSGELMGRRREDAVQAVEEKLLDAVAYMIEHVTGDVVMTTVIRRSGLGKTQFYEAFRRLVGMNPKPFIHRLRIRMAIRLLRASNLSVTSIAYECGYRSLNYFHKHFKEQYAVTPREFRKLYRAAG</sequence>
<dbReference type="PRINTS" id="PR00032">
    <property type="entry name" value="HTHARAC"/>
</dbReference>
<dbReference type="Proteomes" id="UP001596378">
    <property type="component" value="Unassembled WGS sequence"/>
</dbReference>
<evidence type="ECO:0000259" key="4">
    <source>
        <dbReference type="PROSITE" id="PS01124"/>
    </source>
</evidence>
<name>A0ABW2FCK7_9BACL</name>
<dbReference type="RefSeq" id="WP_378053662.1">
    <property type="nucleotide sequence ID" value="NZ_JBHMDN010000078.1"/>
</dbReference>
<keyword evidence="1" id="KW-0805">Transcription regulation</keyword>
<reference evidence="6" key="1">
    <citation type="journal article" date="2019" name="Int. J. Syst. Evol. Microbiol.">
        <title>The Global Catalogue of Microorganisms (GCM) 10K type strain sequencing project: providing services to taxonomists for standard genome sequencing and annotation.</title>
        <authorList>
            <consortium name="The Broad Institute Genomics Platform"/>
            <consortium name="The Broad Institute Genome Sequencing Center for Infectious Disease"/>
            <person name="Wu L."/>
            <person name="Ma J."/>
        </authorList>
    </citation>
    <scope>NUCLEOTIDE SEQUENCE [LARGE SCALE GENOMIC DNA]</scope>
    <source>
        <strain evidence="6">KCTC 12907</strain>
    </source>
</reference>
<dbReference type="Gene3D" id="1.10.10.60">
    <property type="entry name" value="Homeodomain-like"/>
    <property type="match status" value="1"/>
</dbReference>
<dbReference type="SMART" id="SM00342">
    <property type="entry name" value="HTH_ARAC"/>
    <property type="match status" value="1"/>
</dbReference>
<accession>A0ABW2FCK7</accession>
<dbReference type="Pfam" id="PF12833">
    <property type="entry name" value="HTH_18"/>
    <property type="match status" value="1"/>
</dbReference>
<gene>
    <name evidence="5" type="ORF">ACFQMJ_20650</name>
</gene>
<feature type="domain" description="HTH araC/xylS-type" evidence="4">
    <location>
        <begin position="188"/>
        <end position="286"/>
    </location>
</feature>